<dbReference type="EMBL" id="CP144537">
    <property type="protein sequence ID" value="WWC63737.1"/>
    <property type="molecule type" value="Genomic_DNA"/>
</dbReference>
<proteinExistence type="predicted"/>
<evidence type="ECO:0000313" key="5">
    <source>
        <dbReference type="Proteomes" id="UP000078595"/>
    </source>
</evidence>
<dbReference type="GeneID" id="28972100"/>
<reference evidence="3" key="1">
    <citation type="submission" date="2013-07" db="EMBL/GenBank/DDBJ databases">
        <title>The Genome Sequence of Cryptococcus dejecticola CBS10117.</title>
        <authorList>
            <consortium name="The Broad Institute Genome Sequencing Platform"/>
            <person name="Cuomo C."/>
            <person name="Litvintseva A."/>
            <person name="Chen Y."/>
            <person name="Heitman J."/>
            <person name="Sun S."/>
            <person name="Springer D."/>
            <person name="Dromer F."/>
            <person name="Young S.K."/>
            <person name="Zeng Q."/>
            <person name="Gargeya S."/>
            <person name="Fitzgerald M."/>
            <person name="Abouelleil A."/>
            <person name="Alvarado L."/>
            <person name="Berlin A.M."/>
            <person name="Chapman S.B."/>
            <person name="Dewar J."/>
            <person name="Goldberg J."/>
            <person name="Griggs A."/>
            <person name="Gujja S."/>
            <person name="Hansen M."/>
            <person name="Howarth C."/>
            <person name="Imamovic A."/>
            <person name="Larimer J."/>
            <person name="McCowan C."/>
            <person name="Murphy C."/>
            <person name="Pearson M."/>
            <person name="Priest M."/>
            <person name="Roberts A."/>
            <person name="Saif S."/>
            <person name="Shea T."/>
            <person name="Sykes S."/>
            <person name="Wortman J."/>
            <person name="Nusbaum C."/>
            <person name="Birren B."/>
        </authorList>
    </citation>
    <scope>NUCLEOTIDE SEQUENCE [LARGE SCALE GENOMIC DNA]</scope>
    <source>
        <strain evidence="3">CBS 10117</strain>
    </source>
</reference>
<dbReference type="OrthoDB" id="6770063at2759"/>
<name>A0A1A5ZV01_9TREE</name>
<dbReference type="STRING" id="1296121.A0A1A5ZV01"/>
<feature type="chain" id="PRO_5008341880" description="Ricin B lectin domain-containing protein" evidence="1">
    <location>
        <begin position="18"/>
        <end position="315"/>
    </location>
</feature>
<evidence type="ECO:0000313" key="4">
    <source>
        <dbReference type="EMBL" id="WWC63737.1"/>
    </source>
</evidence>
<keyword evidence="5" id="KW-1185">Reference proteome</keyword>
<dbReference type="PROSITE" id="PS50231">
    <property type="entry name" value="RICIN_B_LECTIN"/>
    <property type="match status" value="1"/>
</dbReference>
<evidence type="ECO:0000259" key="2">
    <source>
        <dbReference type="Pfam" id="PF00652"/>
    </source>
</evidence>
<reference evidence="4" key="3">
    <citation type="submission" date="2024-02" db="EMBL/GenBank/DDBJ databases">
        <title>Comparative genomics of Cryptococcus and Kwoniella reveals pathogenesis evolution and contrasting modes of karyotype evolution via chromosome fusion or intercentromeric recombination.</title>
        <authorList>
            <person name="Coelho M.A."/>
            <person name="David-Palma M."/>
            <person name="Shea T."/>
            <person name="Bowers K."/>
            <person name="McGinley-Smith S."/>
            <person name="Mohammad A.W."/>
            <person name="Gnirke A."/>
            <person name="Yurkov A.M."/>
            <person name="Nowrousian M."/>
            <person name="Sun S."/>
            <person name="Cuomo C.A."/>
            <person name="Heitman J."/>
        </authorList>
    </citation>
    <scope>NUCLEOTIDE SEQUENCE</scope>
    <source>
        <strain evidence="4">CBS 10117</strain>
    </source>
</reference>
<protein>
    <recommendedName>
        <fullName evidence="2">Ricin B lectin domain-containing protein</fullName>
    </recommendedName>
</protein>
<dbReference type="EMBL" id="KI894037">
    <property type="protein sequence ID" value="OBR81630.1"/>
    <property type="molecule type" value="Genomic_DNA"/>
</dbReference>
<dbReference type="CDD" id="cd00161">
    <property type="entry name" value="beta-trefoil_Ricin-like"/>
    <property type="match status" value="1"/>
</dbReference>
<dbReference type="AlphaFoldDB" id="A0A1A5ZV01"/>
<accession>A0A1A5ZV01</accession>
<dbReference type="Pfam" id="PF00652">
    <property type="entry name" value="Ricin_B_lectin"/>
    <property type="match status" value="1"/>
</dbReference>
<sequence length="315" mass="28963">MFKTLLVSATLAQTAFAAVQSLGSGGQCLQVSGTPAENSNVVLGSCNSANSQQTSTGQQWIISEGNNANGVQLFGTNFCLDAQTSPAPGRQVVIATCQQNPSQIWYLTGDNRVAITGGTQCLSASGSNAETQNCAPNVASEAWEPTFLFDETAASSSASSSANASSTASGVAGGVAGGAASSAASGASAATSGASAAVGSGASAVSGATSAAASGASAAVSGASGAAATATSGAGSVAGDATSAAGQATSGAGSVAGDATSAVGAATSAAGSAAGQATSAAALAAGGGSSAGFSKITLAPLSAILGVAIGAICIL</sequence>
<organism evidence="3">
    <name type="scientific">Kwoniella dejecticola CBS 10117</name>
    <dbReference type="NCBI Taxonomy" id="1296121"/>
    <lineage>
        <taxon>Eukaryota</taxon>
        <taxon>Fungi</taxon>
        <taxon>Dikarya</taxon>
        <taxon>Basidiomycota</taxon>
        <taxon>Agaricomycotina</taxon>
        <taxon>Tremellomycetes</taxon>
        <taxon>Tremellales</taxon>
        <taxon>Cryptococcaceae</taxon>
        <taxon>Kwoniella</taxon>
    </lineage>
</organism>
<dbReference type="InterPro" id="IPR000772">
    <property type="entry name" value="Ricin_B_lectin"/>
</dbReference>
<keyword evidence="1" id="KW-0732">Signal</keyword>
<dbReference type="InterPro" id="IPR035992">
    <property type="entry name" value="Ricin_B-like_lectins"/>
</dbReference>
<reference evidence="4" key="2">
    <citation type="submission" date="2013-07" db="EMBL/GenBank/DDBJ databases">
        <authorList>
            <consortium name="The Broad Institute Genome Sequencing Platform"/>
            <person name="Cuomo C."/>
            <person name="Litvintseva A."/>
            <person name="Chen Y."/>
            <person name="Heitman J."/>
            <person name="Sun S."/>
            <person name="Springer D."/>
            <person name="Dromer F."/>
            <person name="Young S.K."/>
            <person name="Zeng Q."/>
            <person name="Gargeya S."/>
            <person name="Fitzgerald M."/>
            <person name="Abouelleil A."/>
            <person name="Alvarado L."/>
            <person name="Berlin A.M."/>
            <person name="Chapman S.B."/>
            <person name="Dewar J."/>
            <person name="Goldberg J."/>
            <person name="Griggs A."/>
            <person name="Gujja S."/>
            <person name="Hansen M."/>
            <person name="Howarth C."/>
            <person name="Imamovic A."/>
            <person name="Larimer J."/>
            <person name="McCowan C."/>
            <person name="Murphy C."/>
            <person name="Pearson M."/>
            <person name="Priest M."/>
            <person name="Roberts A."/>
            <person name="Saif S."/>
            <person name="Shea T."/>
            <person name="Sykes S."/>
            <person name="Wortman J."/>
            <person name="Nusbaum C."/>
            <person name="Birren B."/>
        </authorList>
    </citation>
    <scope>NUCLEOTIDE SEQUENCE</scope>
    <source>
        <strain evidence="4">CBS 10117</strain>
    </source>
</reference>
<gene>
    <name evidence="3" type="ORF">I303_08401</name>
    <name evidence="4" type="ORF">I303_106342</name>
</gene>
<evidence type="ECO:0000313" key="3">
    <source>
        <dbReference type="EMBL" id="OBR81630.1"/>
    </source>
</evidence>
<dbReference type="Proteomes" id="UP000078595">
    <property type="component" value="Chromosome 8"/>
</dbReference>
<dbReference type="RefSeq" id="XP_018259472.1">
    <property type="nucleotide sequence ID" value="XM_018411660.1"/>
</dbReference>
<dbReference type="Gene3D" id="2.80.10.50">
    <property type="match status" value="2"/>
</dbReference>
<feature type="domain" description="Ricin B lectin" evidence="2">
    <location>
        <begin position="19"/>
        <end position="136"/>
    </location>
</feature>
<dbReference type="SUPFAM" id="SSF50370">
    <property type="entry name" value="Ricin B-like lectins"/>
    <property type="match status" value="1"/>
</dbReference>
<evidence type="ECO:0000256" key="1">
    <source>
        <dbReference type="SAM" id="SignalP"/>
    </source>
</evidence>
<dbReference type="VEuPathDB" id="FungiDB:I303_08401"/>
<dbReference type="KEGG" id="kdj:28972100"/>
<feature type="signal peptide" evidence="1">
    <location>
        <begin position="1"/>
        <end position="17"/>
    </location>
</feature>